<feature type="transmembrane region" description="Helical" evidence="2">
    <location>
        <begin position="83"/>
        <end position="101"/>
    </location>
</feature>
<keyword evidence="2" id="KW-0812">Transmembrane</keyword>
<sequence>MAVSPRLKYQSTMVLIAVCLMGYLMLVPTFRNGGIVLYIDFEYFTLRYMVPTIVLIQFAVIVNVSNHSTTRFNGDQAENFGETFGWVFFSSPLLMAVLSIVKQLIVVPTNRWWWLLIPLMGKDRKLRRAFLRRIQGGKPGKDRREEETEHEAVRSAALRWRTLEARLLLAMMAKRKEEQEKKAKAEAEAAAAETEQNVKRQSMDSKKTETVKEGDAPNQPLFASLVRVARESQLAGLVDYNNVETSEGKTDKRNSTKSDKDINAQDDKSLFNYVKAVTFWSKFKLAFWGKATHGQVYPPKRHVGGQGVTRIVTKTSADGSRSMTLSEELDKHSVESMSQGEIEEKTRLRYLDFMDYIERWPGRLDEEEIESEGSSMEEEDLEDDDRY</sequence>
<feature type="region of interest" description="Disordered" evidence="1">
    <location>
        <begin position="364"/>
        <end position="387"/>
    </location>
</feature>
<gene>
    <name evidence="3" type="ORF">ODALV1_LOCUS21064</name>
</gene>
<reference evidence="3 4" key="1">
    <citation type="submission" date="2024-08" db="EMBL/GenBank/DDBJ databases">
        <authorList>
            <person name="Cucini C."/>
            <person name="Frati F."/>
        </authorList>
    </citation>
    <scope>NUCLEOTIDE SEQUENCE [LARGE SCALE GENOMIC DNA]</scope>
</reference>
<feature type="compositionally biased region" description="Acidic residues" evidence="1">
    <location>
        <begin position="365"/>
        <end position="387"/>
    </location>
</feature>
<keyword evidence="4" id="KW-1185">Reference proteome</keyword>
<comment type="caution">
    <text evidence="3">The sequence shown here is derived from an EMBL/GenBank/DDBJ whole genome shotgun (WGS) entry which is preliminary data.</text>
</comment>
<keyword evidence="2" id="KW-0472">Membrane</keyword>
<protein>
    <recommendedName>
        <fullName evidence="5">Transmembrane protein</fullName>
    </recommendedName>
</protein>
<evidence type="ECO:0008006" key="5">
    <source>
        <dbReference type="Google" id="ProtNLM"/>
    </source>
</evidence>
<keyword evidence="2" id="KW-1133">Transmembrane helix</keyword>
<organism evidence="3 4">
    <name type="scientific">Orchesella dallaii</name>
    <dbReference type="NCBI Taxonomy" id="48710"/>
    <lineage>
        <taxon>Eukaryota</taxon>
        <taxon>Metazoa</taxon>
        <taxon>Ecdysozoa</taxon>
        <taxon>Arthropoda</taxon>
        <taxon>Hexapoda</taxon>
        <taxon>Collembola</taxon>
        <taxon>Entomobryomorpha</taxon>
        <taxon>Entomobryoidea</taxon>
        <taxon>Orchesellidae</taxon>
        <taxon>Orchesellinae</taxon>
        <taxon>Orchesella</taxon>
    </lineage>
</organism>
<evidence type="ECO:0000256" key="2">
    <source>
        <dbReference type="SAM" id="Phobius"/>
    </source>
</evidence>
<proteinExistence type="predicted"/>
<evidence type="ECO:0000313" key="4">
    <source>
        <dbReference type="Proteomes" id="UP001642540"/>
    </source>
</evidence>
<feature type="compositionally biased region" description="Basic and acidic residues" evidence="1">
    <location>
        <begin position="196"/>
        <end position="215"/>
    </location>
</feature>
<feature type="transmembrane region" description="Helical" evidence="2">
    <location>
        <begin position="43"/>
        <end position="62"/>
    </location>
</feature>
<accession>A0ABP1RFN5</accession>
<dbReference type="EMBL" id="CAXLJM020000069">
    <property type="protein sequence ID" value="CAL8125655.1"/>
    <property type="molecule type" value="Genomic_DNA"/>
</dbReference>
<feature type="transmembrane region" description="Helical" evidence="2">
    <location>
        <begin position="12"/>
        <end position="31"/>
    </location>
</feature>
<dbReference type="Proteomes" id="UP001642540">
    <property type="component" value="Unassembled WGS sequence"/>
</dbReference>
<feature type="region of interest" description="Disordered" evidence="1">
    <location>
        <begin position="179"/>
        <end position="218"/>
    </location>
</feature>
<evidence type="ECO:0000313" key="3">
    <source>
        <dbReference type="EMBL" id="CAL8125655.1"/>
    </source>
</evidence>
<name>A0ABP1RFN5_9HEXA</name>
<evidence type="ECO:0000256" key="1">
    <source>
        <dbReference type="SAM" id="MobiDB-lite"/>
    </source>
</evidence>